<dbReference type="AlphaFoldDB" id="A0A821W4K2"/>
<dbReference type="Proteomes" id="UP000663880">
    <property type="component" value="Unassembled WGS sequence"/>
</dbReference>
<dbReference type="InterPro" id="IPR046700">
    <property type="entry name" value="DUF6570"/>
</dbReference>
<proteinExistence type="predicted"/>
<evidence type="ECO:0000259" key="2">
    <source>
        <dbReference type="Pfam" id="PF20209"/>
    </source>
</evidence>
<feature type="domain" description="DUF6570" evidence="2">
    <location>
        <begin position="268"/>
        <end position="388"/>
    </location>
</feature>
<reference evidence="3" key="1">
    <citation type="submission" date="2021-02" db="EMBL/GenBank/DDBJ databases">
        <authorList>
            <person name="Steward A R."/>
        </authorList>
    </citation>
    <scope>NUCLEOTIDE SEQUENCE</scope>
</reference>
<sequence length="487" mass="56754">MFESTKASTTEVQTITSRKRKKTNAQRCREYRERKKLQNTMIQNITAERSDECSETDQLPAKKPKTDAERRNKYYEAQKLKKQKSKKIPKTDKQRNKGCYDRKKKFQALNTLNQHSDVVNDLQNFIHLHLRDVHFTPLIQVEEMNINNIAENQRTEKIASLTSSDDKLSGDDNDEHDADIATFNVGMNDINDTVPKYTKYYEEIHGHLQFYNIFKKKSFGHSCAVCDRLWWKNDLKSTTGVHDDILQLILLNYVRGTTVQVCSTCKKAMDKGKIPLHLPKFNLIEQRLVSPRIPFMQIRRLRHVNGQYGINGQIINVPVEVNTMVNQLPRHIEDDHCFYVHIKKKLIHKTSYVHGLINKGHIKQWLDYLVTTPLYIHENITINEANLNSYQIDAEIEMDNISEHVQMEDNVTAQQQTLMWDENKMLHMAPGEKSVPRSILFDKYAEELSFPTIYGGKFRTYKDGCNVTSFMQATGELRSTDRRATDP</sequence>
<dbReference type="Pfam" id="PF20209">
    <property type="entry name" value="DUF6570"/>
    <property type="match status" value="1"/>
</dbReference>
<feature type="compositionally biased region" description="Polar residues" evidence="1">
    <location>
        <begin position="1"/>
        <end position="16"/>
    </location>
</feature>
<keyword evidence="4" id="KW-1185">Reference proteome</keyword>
<dbReference type="EMBL" id="CAJOBZ010000052">
    <property type="protein sequence ID" value="CAF4918426.1"/>
    <property type="molecule type" value="Genomic_DNA"/>
</dbReference>
<comment type="caution">
    <text evidence="3">The sequence shown here is derived from an EMBL/GenBank/DDBJ whole genome shotgun (WGS) entry which is preliminary data.</text>
</comment>
<evidence type="ECO:0000313" key="3">
    <source>
        <dbReference type="EMBL" id="CAF4918426.1"/>
    </source>
</evidence>
<evidence type="ECO:0000313" key="4">
    <source>
        <dbReference type="Proteomes" id="UP000663880"/>
    </source>
</evidence>
<evidence type="ECO:0000256" key="1">
    <source>
        <dbReference type="SAM" id="MobiDB-lite"/>
    </source>
</evidence>
<feature type="compositionally biased region" description="Basic and acidic residues" evidence="1">
    <location>
        <begin position="64"/>
        <end position="79"/>
    </location>
</feature>
<dbReference type="OrthoDB" id="6141723at2759"/>
<feature type="compositionally biased region" description="Polar residues" evidence="1">
    <location>
        <begin position="38"/>
        <end position="47"/>
    </location>
</feature>
<organism evidence="3 4">
    <name type="scientific">Pieris macdunnoughi</name>
    <dbReference type="NCBI Taxonomy" id="345717"/>
    <lineage>
        <taxon>Eukaryota</taxon>
        <taxon>Metazoa</taxon>
        <taxon>Ecdysozoa</taxon>
        <taxon>Arthropoda</taxon>
        <taxon>Hexapoda</taxon>
        <taxon>Insecta</taxon>
        <taxon>Pterygota</taxon>
        <taxon>Neoptera</taxon>
        <taxon>Endopterygota</taxon>
        <taxon>Lepidoptera</taxon>
        <taxon>Glossata</taxon>
        <taxon>Ditrysia</taxon>
        <taxon>Papilionoidea</taxon>
        <taxon>Pieridae</taxon>
        <taxon>Pierinae</taxon>
        <taxon>Pieris</taxon>
    </lineage>
</organism>
<gene>
    <name evidence="3" type="ORF">PMACD_LOCUS12806</name>
</gene>
<feature type="region of interest" description="Disordered" evidence="1">
    <location>
        <begin position="1"/>
        <end position="97"/>
    </location>
</feature>
<name>A0A821W4K2_9NEOP</name>
<protein>
    <recommendedName>
        <fullName evidence="2">DUF6570 domain-containing protein</fullName>
    </recommendedName>
</protein>
<accession>A0A821W4K2</accession>